<dbReference type="EMBL" id="JASBWR010000069">
    <property type="protein sequence ID" value="KAJ9099507.1"/>
    <property type="molecule type" value="Genomic_DNA"/>
</dbReference>
<accession>A0ACC2VKR6</accession>
<keyword evidence="2" id="KW-1185">Reference proteome</keyword>
<gene>
    <name evidence="1" type="ORF">QFC19_005932</name>
</gene>
<comment type="caution">
    <text evidence="1">The sequence shown here is derived from an EMBL/GenBank/DDBJ whole genome shotgun (WGS) entry which is preliminary data.</text>
</comment>
<proteinExistence type="predicted"/>
<dbReference type="Proteomes" id="UP001241377">
    <property type="component" value="Unassembled WGS sequence"/>
</dbReference>
<name>A0ACC2VKR6_9TREE</name>
<evidence type="ECO:0000313" key="1">
    <source>
        <dbReference type="EMBL" id="KAJ9099507.1"/>
    </source>
</evidence>
<evidence type="ECO:0000313" key="2">
    <source>
        <dbReference type="Proteomes" id="UP001241377"/>
    </source>
</evidence>
<sequence length="432" mass="48002">MAPSFETNNEFDSDVLLKNQPIPKRLQNFETKSVVASGLRSKIANIDHDSCEAGDEDSFFVADIGAVVRNYRLWQQELPQVQPHYAVKCNTDMRVIEALARMGCNFDCASKTEIDQVLLLGVDPGRIVYANPCKTNSYVRHAKDVGVNLTTVDNVHELQKIKRFHPECGILIRIMTDDESAQCRLSTKFGCSVKTAVEELFPLAKELNLRVRGVAFHVGLGATDLDSIYKAVQDSRILFDCGIDQFGFKEMNLLDIGGGFQELTFGESSAMVRMSLDKFFSSAYRELHPVEFIAEPGRFMVANAFTLAVHVIARRDVREAESEVQAMLYVNDGVYGNLNCILFDHQVPLASLLTHKGQFVYGSEPDPELSFSIWGPTCDGLDCISGKCQLAFNVEVGDWLYFPNLGAYTSAATTSFNGFKGTAEVVYVNSEK</sequence>
<reference evidence="1" key="1">
    <citation type="submission" date="2023-04" db="EMBL/GenBank/DDBJ databases">
        <title>Draft Genome sequencing of Naganishia species isolated from polar environments using Oxford Nanopore Technology.</title>
        <authorList>
            <person name="Leo P."/>
            <person name="Venkateswaran K."/>
        </authorList>
    </citation>
    <scope>NUCLEOTIDE SEQUENCE</scope>
    <source>
        <strain evidence="1">MNA-CCFEE 5261</strain>
    </source>
</reference>
<protein>
    <submittedName>
        <fullName evidence="1">Uncharacterized protein</fullName>
    </submittedName>
</protein>
<organism evidence="1 2">
    <name type="scientific">Naganishia cerealis</name>
    <dbReference type="NCBI Taxonomy" id="610337"/>
    <lineage>
        <taxon>Eukaryota</taxon>
        <taxon>Fungi</taxon>
        <taxon>Dikarya</taxon>
        <taxon>Basidiomycota</taxon>
        <taxon>Agaricomycotina</taxon>
        <taxon>Tremellomycetes</taxon>
        <taxon>Filobasidiales</taxon>
        <taxon>Filobasidiaceae</taxon>
        <taxon>Naganishia</taxon>
    </lineage>
</organism>